<organism evidence="1">
    <name type="scientific">marine sediment metagenome</name>
    <dbReference type="NCBI Taxonomy" id="412755"/>
    <lineage>
        <taxon>unclassified sequences</taxon>
        <taxon>metagenomes</taxon>
        <taxon>ecological metagenomes</taxon>
    </lineage>
</organism>
<dbReference type="EMBL" id="BARV01032177">
    <property type="protein sequence ID" value="GAI32723.1"/>
    <property type="molecule type" value="Genomic_DNA"/>
</dbReference>
<gene>
    <name evidence="1" type="ORF">S06H3_50774</name>
</gene>
<evidence type="ECO:0000313" key="1">
    <source>
        <dbReference type="EMBL" id="GAI32723.1"/>
    </source>
</evidence>
<name>X1MN32_9ZZZZ</name>
<comment type="caution">
    <text evidence="1">The sequence shown here is derived from an EMBL/GenBank/DDBJ whole genome shotgun (WGS) entry which is preliminary data.</text>
</comment>
<accession>X1MN32</accession>
<dbReference type="AlphaFoldDB" id="X1MN32"/>
<protein>
    <submittedName>
        <fullName evidence="1">Uncharacterized protein</fullName>
    </submittedName>
</protein>
<proteinExistence type="predicted"/>
<reference evidence="1" key="1">
    <citation type="journal article" date="2014" name="Front. Microbiol.">
        <title>High frequency of phylogenetically diverse reductive dehalogenase-homologous genes in deep subseafloor sedimentary metagenomes.</title>
        <authorList>
            <person name="Kawai M."/>
            <person name="Futagami T."/>
            <person name="Toyoda A."/>
            <person name="Takaki Y."/>
            <person name="Nishi S."/>
            <person name="Hori S."/>
            <person name="Arai W."/>
            <person name="Tsubouchi T."/>
            <person name="Morono Y."/>
            <person name="Uchiyama I."/>
            <person name="Ito T."/>
            <person name="Fujiyama A."/>
            <person name="Inagaki F."/>
            <person name="Takami H."/>
        </authorList>
    </citation>
    <scope>NUCLEOTIDE SEQUENCE</scope>
    <source>
        <strain evidence="1">Expedition CK06-06</strain>
    </source>
</reference>
<sequence length="106" mass="11876">MLKWKRFTVTAVDGEEQIEDALAGMSGKNRVIKYLAEVNHFGDSRLRVYRDADQIVDLDCQLLTDEAPLLPMDLPLAEGQLCKIGVLNNIGITRTFYLAIGYEETG</sequence>